<evidence type="ECO:0000259" key="2">
    <source>
        <dbReference type="Pfam" id="PF17667"/>
    </source>
</evidence>
<dbReference type="InterPro" id="IPR040976">
    <property type="entry name" value="Pkinase_fungal"/>
</dbReference>
<dbReference type="Pfam" id="PF17667">
    <property type="entry name" value="Pkinase_fungal"/>
    <property type="match status" value="2"/>
</dbReference>
<evidence type="ECO:0000313" key="3">
    <source>
        <dbReference type="EMBL" id="PSR97282.1"/>
    </source>
</evidence>
<protein>
    <recommendedName>
        <fullName evidence="2">Fungal-type protein kinase domain-containing protein</fullName>
    </recommendedName>
</protein>
<comment type="caution">
    <text evidence="3">The sequence shown here is derived from an EMBL/GenBank/DDBJ whole genome shotgun (WGS) entry which is preliminary data.</text>
</comment>
<keyword evidence="4" id="KW-1185">Reference proteome</keyword>
<reference evidence="3 4" key="1">
    <citation type="submission" date="2018-02" db="EMBL/GenBank/DDBJ databases">
        <title>Genome sequence of the basidiomycete white-rot fungus Phlebia centrifuga.</title>
        <authorList>
            <person name="Granchi Z."/>
            <person name="Peng M."/>
            <person name="de Vries R.P."/>
            <person name="Hilden K."/>
            <person name="Makela M.R."/>
            <person name="Grigoriev I."/>
            <person name="Riley R."/>
        </authorList>
    </citation>
    <scope>NUCLEOTIDE SEQUENCE [LARGE SCALE GENOMIC DNA]</scope>
    <source>
        <strain evidence="3 4">FBCC195</strain>
    </source>
</reference>
<feature type="region of interest" description="Disordered" evidence="1">
    <location>
        <begin position="620"/>
        <end position="659"/>
    </location>
</feature>
<feature type="compositionally biased region" description="Basic and acidic residues" evidence="1">
    <location>
        <begin position="628"/>
        <end position="637"/>
    </location>
</feature>
<dbReference type="OrthoDB" id="3271139at2759"/>
<organism evidence="3 4">
    <name type="scientific">Hermanssonia centrifuga</name>
    <dbReference type="NCBI Taxonomy" id="98765"/>
    <lineage>
        <taxon>Eukaryota</taxon>
        <taxon>Fungi</taxon>
        <taxon>Dikarya</taxon>
        <taxon>Basidiomycota</taxon>
        <taxon>Agaricomycotina</taxon>
        <taxon>Agaricomycetes</taxon>
        <taxon>Polyporales</taxon>
        <taxon>Meruliaceae</taxon>
        <taxon>Hermanssonia</taxon>
    </lineage>
</organism>
<dbReference type="AlphaFoldDB" id="A0A2R6PVH0"/>
<evidence type="ECO:0000256" key="1">
    <source>
        <dbReference type="SAM" id="MobiDB-lite"/>
    </source>
</evidence>
<dbReference type="EMBL" id="MLYV02000441">
    <property type="protein sequence ID" value="PSR97282.1"/>
    <property type="molecule type" value="Genomic_DNA"/>
</dbReference>
<dbReference type="STRING" id="98765.A0A2R6PVH0"/>
<gene>
    <name evidence="3" type="ORF">PHLCEN_2v4345</name>
</gene>
<feature type="compositionally biased region" description="Polar residues" evidence="1">
    <location>
        <begin position="639"/>
        <end position="649"/>
    </location>
</feature>
<proteinExistence type="predicted"/>
<name>A0A2R6PVH0_9APHY</name>
<feature type="domain" description="Fungal-type protein kinase" evidence="2">
    <location>
        <begin position="367"/>
        <end position="480"/>
    </location>
</feature>
<sequence length="692" mass="78508">MNPVAGTSDDAANEGPSHPVLSTSIGDSVEVSIQFFLDHILPPLHPAIDTDRVVRRLKRKGKKSYRPITLLNRWRGFSRDPTLEQRPDDQSFNHLVSVAHAITKACPIKGVTPRYTFNNNQHGCPSASERNAGSFPDGYLLSSERVSYPEFGWTDIVVAGEYRKKGSAVDERYAGFDPTMEAHYNEGIFYYDISVRSSDGEKFVYRTLDKISDSGAAMILGRGTRVWKAIEIKSGEPHGEPVVLKESWVDTDRMREGAVHQAIRDTNYSELDRWLLTVQCHGDVFIGGDTENEQVDLTLAIIKHSYTRQSRYGTRSAAVVEHEMVYNPQPHPRVHYRIVFKEVCKPMRGLSLEGIYLALGEICTDSNGNARLTDLEYAKKLNDDSVREEYIGTANFIAAEVADQCYHYRLHVASDRSYSTEMDSDDLYTMVLNFRKPGGAEQYKDKLSSRFSRARPKKIEAPFRYNPLHDLESLWWVAVYHLFKREVVSIPGETIVGENELARREEQRICTGELFCNVRHRDRVMTHPIAFAEKLESLHGCVQPIGNALERCRQDLVRTYQLAEEDCGSIGSSVAEDLYGRFEKTFFSISKAIRDGSIAVESGAPVEADLQPRGQISKLIERGRKRTRDSSNLEHPADTNATEVHNTQPPRKKAKLTSKSLFPLDYDGMKARRIELTNTRYPSNFEWHKSKD</sequence>
<accession>A0A2R6PVH0</accession>
<feature type="domain" description="Fungal-type protein kinase" evidence="2">
    <location>
        <begin position="170"/>
        <end position="348"/>
    </location>
</feature>
<feature type="region of interest" description="Disordered" evidence="1">
    <location>
        <begin position="1"/>
        <end position="23"/>
    </location>
</feature>
<dbReference type="Proteomes" id="UP000186601">
    <property type="component" value="Unassembled WGS sequence"/>
</dbReference>
<evidence type="ECO:0000313" key="4">
    <source>
        <dbReference type="Proteomes" id="UP000186601"/>
    </source>
</evidence>